<dbReference type="InterPro" id="IPR024084">
    <property type="entry name" value="IsoPropMal-DH-like_dom"/>
</dbReference>
<gene>
    <name evidence="16" type="ORF">ENL39_05000</name>
</gene>
<evidence type="ECO:0000256" key="5">
    <source>
        <dbReference type="ARBA" id="ARBA00013101"/>
    </source>
</evidence>
<dbReference type="Gene3D" id="3.40.718.10">
    <property type="entry name" value="Isopropylmalate Dehydrogenase"/>
    <property type="match status" value="1"/>
</dbReference>
<dbReference type="GO" id="GO:0051287">
    <property type="term" value="F:NAD binding"/>
    <property type="evidence" value="ECO:0007669"/>
    <property type="project" value="InterPro"/>
</dbReference>
<keyword evidence="11" id="KW-0520">NAD</keyword>
<keyword evidence="13" id="KW-0100">Branched-chain amino acid biosynthesis</keyword>
<keyword evidence="7" id="KW-0028">Amino-acid biosynthesis</keyword>
<dbReference type="Pfam" id="PF00180">
    <property type="entry name" value="Iso_dh"/>
    <property type="match status" value="1"/>
</dbReference>
<dbReference type="PROSITE" id="PS00470">
    <property type="entry name" value="IDH_IMDH"/>
    <property type="match status" value="1"/>
</dbReference>
<dbReference type="PANTHER" id="PTHR43275">
    <property type="entry name" value="D-MALATE DEHYDROGENASE [DECARBOXYLATING]"/>
    <property type="match status" value="1"/>
</dbReference>
<evidence type="ECO:0000313" key="16">
    <source>
        <dbReference type="EMBL" id="HHF98826.1"/>
    </source>
</evidence>
<dbReference type="AlphaFoldDB" id="A0A7V5I0H1"/>
<evidence type="ECO:0000256" key="11">
    <source>
        <dbReference type="ARBA" id="ARBA00023027"/>
    </source>
</evidence>
<organism evidence="16">
    <name type="scientific">Aerophobetes bacterium</name>
    <dbReference type="NCBI Taxonomy" id="2030807"/>
    <lineage>
        <taxon>Bacteria</taxon>
        <taxon>Candidatus Aerophobota</taxon>
    </lineage>
</organism>
<feature type="domain" description="Isopropylmalate dehydrogenase-like" evidence="15">
    <location>
        <begin position="7"/>
        <end position="349"/>
    </location>
</feature>
<evidence type="ECO:0000256" key="13">
    <source>
        <dbReference type="ARBA" id="ARBA00023304"/>
    </source>
</evidence>
<comment type="cofactor">
    <cofactor evidence="1">
        <name>Mn(2+)</name>
        <dbReference type="ChEBI" id="CHEBI:29035"/>
    </cofactor>
</comment>
<name>A0A7V5I0H1_UNCAE</name>
<keyword evidence="10 16" id="KW-0560">Oxidoreductase</keyword>
<evidence type="ECO:0000256" key="12">
    <source>
        <dbReference type="ARBA" id="ARBA00023211"/>
    </source>
</evidence>
<keyword evidence="12" id="KW-0464">Manganese</keyword>
<evidence type="ECO:0000256" key="1">
    <source>
        <dbReference type="ARBA" id="ARBA00001936"/>
    </source>
</evidence>
<sequence>MQDRKYKIAVIPGDGIGPEVTREAIKVLKAASEKEGFKFELVEYDFGAERYLKTGETLPDSALEELKKMDAIFLGAVGDPRVEPGILEKGILLKLRFGLDQYINLRPVKLYPGVWTPLKDKGPEDIDFVVVRENTEGLYLGVGGFVKKGTPDEIAIQEMINTRKGVERCIRYAFEYARKRNKKKKVTLCDKANVLTYAHDLWRRTFKEVGEEYPGIEKDFAFVDATCMWMVKNPEWFDVIVTCNMFGDIITDLGAMIQGGMGIAAGANINPEGVSMFEPIHGSAPKYAGKNVINPMAAICAMQMLLENIGEEKAARVVEDAIVKTLSTGKLKDLSPRSGLKTDEIGDMVVKNILLS</sequence>
<dbReference type="SUPFAM" id="SSF53659">
    <property type="entry name" value="Isocitrate/Isopropylmalate dehydrogenase-like"/>
    <property type="match status" value="1"/>
</dbReference>
<dbReference type="GO" id="GO:0003862">
    <property type="term" value="F:3-isopropylmalate dehydrogenase activity"/>
    <property type="evidence" value="ECO:0007669"/>
    <property type="project" value="UniProtKB-EC"/>
</dbReference>
<evidence type="ECO:0000256" key="6">
    <source>
        <dbReference type="ARBA" id="ARBA00022430"/>
    </source>
</evidence>
<evidence type="ECO:0000256" key="4">
    <source>
        <dbReference type="ARBA" id="ARBA00011738"/>
    </source>
</evidence>
<comment type="caution">
    <text evidence="16">The sequence shown here is derived from an EMBL/GenBank/DDBJ whole genome shotgun (WGS) entry which is preliminary data.</text>
</comment>
<keyword evidence="6" id="KW-0432">Leucine biosynthesis</keyword>
<dbReference type="InterPro" id="IPR019818">
    <property type="entry name" value="IsoCit/isopropylmalate_DH_CS"/>
</dbReference>
<comment type="cofactor">
    <cofactor evidence="2">
        <name>Mg(2+)</name>
        <dbReference type="ChEBI" id="CHEBI:18420"/>
    </cofactor>
</comment>
<accession>A0A7V5I0H1</accession>
<evidence type="ECO:0000256" key="9">
    <source>
        <dbReference type="ARBA" id="ARBA00022842"/>
    </source>
</evidence>
<comment type="similarity">
    <text evidence="3">Belongs to the isocitrate and isopropylmalate dehydrogenases family. LeuB type 1 subfamily.</text>
</comment>
<dbReference type="EC" id="1.1.1.85" evidence="5"/>
<dbReference type="Proteomes" id="UP000886070">
    <property type="component" value="Unassembled WGS sequence"/>
</dbReference>
<dbReference type="SMART" id="SM01329">
    <property type="entry name" value="Iso_dh"/>
    <property type="match status" value="1"/>
</dbReference>
<evidence type="ECO:0000256" key="3">
    <source>
        <dbReference type="ARBA" id="ARBA00008319"/>
    </source>
</evidence>
<evidence type="ECO:0000259" key="15">
    <source>
        <dbReference type="SMART" id="SM01329"/>
    </source>
</evidence>
<evidence type="ECO:0000256" key="2">
    <source>
        <dbReference type="ARBA" id="ARBA00001946"/>
    </source>
</evidence>
<dbReference type="FunFam" id="3.40.718.10:FF:000006">
    <property type="entry name" value="3-isopropylmalate dehydrogenase"/>
    <property type="match status" value="1"/>
</dbReference>
<dbReference type="GO" id="GO:0000287">
    <property type="term" value="F:magnesium ion binding"/>
    <property type="evidence" value="ECO:0007669"/>
    <property type="project" value="InterPro"/>
</dbReference>
<dbReference type="PANTHER" id="PTHR43275:SF1">
    <property type="entry name" value="D-MALATE DEHYDROGENASE [DECARBOXYLATING]"/>
    <property type="match status" value="1"/>
</dbReference>
<dbReference type="EMBL" id="DRTT01000140">
    <property type="protein sequence ID" value="HHF98826.1"/>
    <property type="molecule type" value="Genomic_DNA"/>
</dbReference>
<keyword evidence="8" id="KW-0479">Metal-binding</keyword>
<dbReference type="NCBIfam" id="NF002898">
    <property type="entry name" value="PRK03437.1"/>
    <property type="match status" value="1"/>
</dbReference>
<evidence type="ECO:0000256" key="7">
    <source>
        <dbReference type="ARBA" id="ARBA00022605"/>
    </source>
</evidence>
<evidence type="ECO:0000256" key="10">
    <source>
        <dbReference type="ARBA" id="ARBA00023002"/>
    </source>
</evidence>
<evidence type="ECO:0000256" key="14">
    <source>
        <dbReference type="ARBA" id="ARBA00033138"/>
    </source>
</evidence>
<reference evidence="16" key="1">
    <citation type="journal article" date="2020" name="mSystems">
        <title>Genome- and Community-Level Interaction Insights into Carbon Utilization and Element Cycling Functions of Hydrothermarchaeota in Hydrothermal Sediment.</title>
        <authorList>
            <person name="Zhou Z."/>
            <person name="Liu Y."/>
            <person name="Xu W."/>
            <person name="Pan J."/>
            <person name="Luo Z.H."/>
            <person name="Li M."/>
        </authorList>
    </citation>
    <scope>NUCLEOTIDE SEQUENCE [LARGE SCALE GENOMIC DNA]</scope>
    <source>
        <strain evidence="16">HyVt-92</strain>
    </source>
</reference>
<proteinExistence type="inferred from homology"/>
<comment type="subunit">
    <text evidence="4">Homodimer.</text>
</comment>
<dbReference type="InterPro" id="IPR050501">
    <property type="entry name" value="ICDH/IPMDH"/>
</dbReference>
<keyword evidence="9" id="KW-0460">Magnesium</keyword>
<evidence type="ECO:0000256" key="8">
    <source>
        <dbReference type="ARBA" id="ARBA00022723"/>
    </source>
</evidence>
<protein>
    <recommendedName>
        <fullName evidence="5">3-isopropylmalate dehydrogenase</fullName>
        <ecNumber evidence="5">1.1.1.85</ecNumber>
    </recommendedName>
    <alternativeName>
        <fullName evidence="14">3-IPM-DH</fullName>
    </alternativeName>
</protein>
<dbReference type="GO" id="GO:0009098">
    <property type="term" value="P:L-leucine biosynthetic process"/>
    <property type="evidence" value="ECO:0007669"/>
    <property type="project" value="UniProtKB-KW"/>
</dbReference>